<evidence type="ECO:0000256" key="3">
    <source>
        <dbReference type="PIRSR" id="PIRSR000103-1"/>
    </source>
</evidence>
<evidence type="ECO:0000313" key="6">
    <source>
        <dbReference type="Proteomes" id="UP000199707"/>
    </source>
</evidence>
<dbReference type="PANTHER" id="PTHR43060:SF15">
    <property type="entry name" value="3-HYDROXYISOBUTYRATE DEHYDROGENASE-LIKE 1, MITOCHONDRIAL-RELATED"/>
    <property type="match status" value="1"/>
</dbReference>
<dbReference type="AlphaFoldDB" id="A0A1G4WNG5"/>
<organism evidence="5 6">
    <name type="scientific">Mycolicibacterium fluoranthenivorans</name>
    <dbReference type="NCBI Taxonomy" id="258505"/>
    <lineage>
        <taxon>Bacteria</taxon>
        <taxon>Bacillati</taxon>
        <taxon>Actinomycetota</taxon>
        <taxon>Actinomycetes</taxon>
        <taxon>Mycobacteriales</taxon>
        <taxon>Mycobacteriaceae</taxon>
        <taxon>Mycolicibacterium</taxon>
    </lineage>
</organism>
<dbReference type="GO" id="GO:0016491">
    <property type="term" value="F:oxidoreductase activity"/>
    <property type="evidence" value="ECO:0007669"/>
    <property type="project" value="UniProtKB-KW"/>
</dbReference>
<dbReference type="PIRSF" id="PIRSF000103">
    <property type="entry name" value="HIBADH"/>
    <property type="match status" value="1"/>
</dbReference>
<dbReference type="RefSeq" id="WP_090360291.1">
    <property type="nucleotide sequence ID" value="NZ_FMUB01000008.1"/>
</dbReference>
<dbReference type="Gene3D" id="3.40.50.720">
    <property type="entry name" value="NAD(P)-binding Rossmann-like Domain"/>
    <property type="match status" value="1"/>
</dbReference>
<reference evidence="6" key="1">
    <citation type="submission" date="2016-10" db="EMBL/GenBank/DDBJ databases">
        <authorList>
            <person name="Varghese N."/>
            <person name="Submissions S."/>
        </authorList>
    </citation>
    <scope>NUCLEOTIDE SEQUENCE [LARGE SCALE GENOMIC DNA]</scope>
    <source>
        <strain evidence="6">UNC267MFSha1.1M11</strain>
    </source>
</reference>
<dbReference type="EMBL" id="FMUB01000008">
    <property type="protein sequence ID" value="SCX26349.1"/>
    <property type="molecule type" value="Genomic_DNA"/>
</dbReference>
<gene>
    <name evidence="5" type="ORF">SAMN02799620_04109</name>
</gene>
<evidence type="ECO:0000259" key="4">
    <source>
        <dbReference type="Pfam" id="PF03446"/>
    </source>
</evidence>
<dbReference type="SUPFAM" id="SSF51735">
    <property type="entry name" value="NAD(P)-binding Rossmann-fold domains"/>
    <property type="match status" value="1"/>
</dbReference>
<name>A0A1G4WNG5_9MYCO</name>
<accession>A0A1G4WNG5</accession>
<dbReference type="InterPro" id="IPR036291">
    <property type="entry name" value="NAD(P)-bd_dom_sf"/>
</dbReference>
<feature type="domain" description="6-phosphogluconate dehydrogenase NADP-binding" evidence="4">
    <location>
        <begin position="3"/>
        <end position="154"/>
    </location>
</feature>
<proteinExistence type="inferred from homology"/>
<dbReference type="Pfam" id="PF03446">
    <property type="entry name" value="NAD_binding_2"/>
    <property type="match status" value="1"/>
</dbReference>
<sequence length="284" mass="29250">MITVGLVGVGDMGAQMLPRLLDAGFEVTAFDTDPDRLRSAAQAGARPADSAAQAAAASDVVLSVVMSQDIPAAHYGAHGVLAGLGPASVLVVCSTTTPGIVRDVQAQAGAHALLVDAPIVGGVRYAREGTVTFLAGGSTDAVDRADPVLSVLGKVERVGPYGSGVAYKLITNAFVMAAEVGLREALDLTDILGGDYGTALRLFGLGPMAAVTARALDPSNPRPLRASAEDFDTLLSVVEDPDLLPISAAGRDRLWAAVDAETGFEPEFIDLTRRTTARPPYRAT</sequence>
<protein>
    <submittedName>
        <fullName evidence="5">3-hydroxyisobutyrate dehydrogenase</fullName>
    </submittedName>
</protein>
<evidence type="ECO:0000256" key="1">
    <source>
        <dbReference type="ARBA" id="ARBA00009080"/>
    </source>
</evidence>
<dbReference type="STRING" id="1502745.SAMN02799620_04109"/>
<dbReference type="Proteomes" id="UP000199707">
    <property type="component" value="Unassembled WGS sequence"/>
</dbReference>
<dbReference type="PANTHER" id="PTHR43060">
    <property type="entry name" value="3-HYDROXYISOBUTYRATE DEHYDROGENASE-LIKE 1, MITOCHONDRIAL-RELATED"/>
    <property type="match status" value="1"/>
</dbReference>
<comment type="similarity">
    <text evidence="1">Belongs to the HIBADH-related family.</text>
</comment>
<keyword evidence="2" id="KW-0560">Oxidoreductase</keyword>
<dbReference type="GO" id="GO:0050661">
    <property type="term" value="F:NADP binding"/>
    <property type="evidence" value="ECO:0007669"/>
    <property type="project" value="InterPro"/>
</dbReference>
<feature type="active site" evidence="3">
    <location>
        <position position="168"/>
    </location>
</feature>
<evidence type="ECO:0000313" key="5">
    <source>
        <dbReference type="EMBL" id="SCX26349.1"/>
    </source>
</evidence>
<dbReference type="InterPro" id="IPR015815">
    <property type="entry name" value="HIBADH-related"/>
</dbReference>
<dbReference type="InterPro" id="IPR006115">
    <property type="entry name" value="6PGDH_NADP-bd"/>
</dbReference>
<evidence type="ECO:0000256" key="2">
    <source>
        <dbReference type="ARBA" id="ARBA00023002"/>
    </source>
</evidence>